<dbReference type="GO" id="GO:0000976">
    <property type="term" value="F:transcription cis-regulatory region binding"/>
    <property type="evidence" value="ECO:0007669"/>
    <property type="project" value="TreeGrafter"/>
</dbReference>
<evidence type="ECO:0000256" key="3">
    <source>
        <dbReference type="ARBA" id="ARBA00023125"/>
    </source>
</evidence>
<reference evidence="6 7" key="1">
    <citation type="submission" date="2017-04" db="EMBL/GenBank/DDBJ databases">
        <authorList>
            <person name="Afonso C.L."/>
            <person name="Miller P.J."/>
            <person name="Scott M.A."/>
            <person name="Spackman E."/>
            <person name="Goraichik I."/>
            <person name="Dimitrov K.M."/>
            <person name="Suarez D.L."/>
            <person name="Swayne D.E."/>
        </authorList>
    </citation>
    <scope>NUCLEOTIDE SEQUENCE [LARGE SCALE GENOMIC DNA]</scope>
    <source>
        <strain evidence="6 7">DSM 22418</strain>
    </source>
</reference>
<proteinExistence type="inferred from homology"/>
<dbReference type="InterPro" id="IPR000847">
    <property type="entry name" value="LysR_HTH_N"/>
</dbReference>
<dbReference type="STRING" id="561061.SAMN05660862_2291"/>
<dbReference type="GO" id="GO:0003700">
    <property type="term" value="F:DNA-binding transcription factor activity"/>
    <property type="evidence" value="ECO:0007669"/>
    <property type="project" value="InterPro"/>
</dbReference>
<dbReference type="SUPFAM" id="SSF46785">
    <property type="entry name" value="Winged helix' DNA-binding domain"/>
    <property type="match status" value="1"/>
</dbReference>
<keyword evidence="2" id="KW-0805">Transcription regulation</keyword>
<dbReference type="Pfam" id="PF00126">
    <property type="entry name" value="HTH_1"/>
    <property type="match status" value="1"/>
</dbReference>
<organism evidence="6 7">
    <name type="scientific">Sphingobacterium psychroaquaticum</name>
    <dbReference type="NCBI Taxonomy" id="561061"/>
    <lineage>
        <taxon>Bacteria</taxon>
        <taxon>Pseudomonadati</taxon>
        <taxon>Bacteroidota</taxon>
        <taxon>Sphingobacteriia</taxon>
        <taxon>Sphingobacteriales</taxon>
        <taxon>Sphingobacteriaceae</taxon>
        <taxon>Sphingobacterium</taxon>
    </lineage>
</organism>
<dbReference type="Gene3D" id="3.40.190.10">
    <property type="entry name" value="Periplasmic binding protein-like II"/>
    <property type="match status" value="2"/>
</dbReference>
<dbReference type="PRINTS" id="PR00039">
    <property type="entry name" value="HTHLYSR"/>
</dbReference>
<dbReference type="Proteomes" id="UP000192980">
    <property type="component" value="Unassembled WGS sequence"/>
</dbReference>
<protein>
    <submittedName>
        <fullName evidence="6">DNA-binding transcriptional regulator, LysR family</fullName>
    </submittedName>
</protein>
<evidence type="ECO:0000313" key="6">
    <source>
        <dbReference type="EMBL" id="SMG32807.1"/>
    </source>
</evidence>
<name>A0A1X7JWI9_9SPHI</name>
<dbReference type="PROSITE" id="PS50931">
    <property type="entry name" value="HTH_LYSR"/>
    <property type="match status" value="1"/>
</dbReference>
<evidence type="ECO:0000256" key="2">
    <source>
        <dbReference type="ARBA" id="ARBA00023015"/>
    </source>
</evidence>
<dbReference type="FunFam" id="1.10.10.10:FF:000001">
    <property type="entry name" value="LysR family transcriptional regulator"/>
    <property type="match status" value="1"/>
</dbReference>
<gene>
    <name evidence="6" type="ORF">SAMN05660862_2291</name>
</gene>
<keyword evidence="3 6" id="KW-0238">DNA-binding</keyword>
<accession>A0A1X7JWI9</accession>
<keyword evidence="4" id="KW-0804">Transcription</keyword>
<keyword evidence="7" id="KW-1185">Reference proteome</keyword>
<dbReference type="InterPro" id="IPR005119">
    <property type="entry name" value="LysR_subst-bd"/>
</dbReference>
<dbReference type="OrthoDB" id="9785745at2"/>
<sequence length="305" mass="34900">MLEINFRIKVFYVVAKELSFTKAARELFISQPAVSKHIQELETSIGQALFLRKGKGLVLTEAGHTLLDSAKVIMKEYALADYRLGLLRDQVVGQLIVGASTTLAQYIMPKLIAGFVKEYPDVRIKLFNGNTADVDRWLNDKRIGIGFVEGLPEDSSLKYSKLWDDSLVPVARPDHPIFKDATIKLDDLRRQEFIFREQGSGTNDIVFQRFKQFGIEIKELLNRVQMSSSESIKRYVELSDCIGIMSIHAVKDELERKDLRLVEVEGFSIHRHLYMVHLHGEVSGLPKLFMRYVEKNKSACDNYML</sequence>
<evidence type="ECO:0000259" key="5">
    <source>
        <dbReference type="PROSITE" id="PS50931"/>
    </source>
</evidence>
<dbReference type="RefSeq" id="WP_085473006.1">
    <property type="nucleotide sequence ID" value="NZ_FXAU01000003.1"/>
</dbReference>
<dbReference type="PANTHER" id="PTHR30126:SF39">
    <property type="entry name" value="HTH-TYPE TRANSCRIPTIONAL REGULATOR CYSL"/>
    <property type="match status" value="1"/>
</dbReference>
<evidence type="ECO:0000256" key="1">
    <source>
        <dbReference type="ARBA" id="ARBA00009437"/>
    </source>
</evidence>
<comment type="similarity">
    <text evidence="1">Belongs to the LysR transcriptional regulatory family.</text>
</comment>
<dbReference type="Gene3D" id="1.10.10.10">
    <property type="entry name" value="Winged helix-like DNA-binding domain superfamily/Winged helix DNA-binding domain"/>
    <property type="match status" value="1"/>
</dbReference>
<dbReference type="InterPro" id="IPR036390">
    <property type="entry name" value="WH_DNA-bd_sf"/>
</dbReference>
<dbReference type="Pfam" id="PF03466">
    <property type="entry name" value="LysR_substrate"/>
    <property type="match status" value="1"/>
</dbReference>
<dbReference type="AlphaFoldDB" id="A0A1X7JWI9"/>
<dbReference type="EMBL" id="FXAU01000003">
    <property type="protein sequence ID" value="SMG32807.1"/>
    <property type="molecule type" value="Genomic_DNA"/>
</dbReference>
<evidence type="ECO:0000256" key="4">
    <source>
        <dbReference type="ARBA" id="ARBA00023163"/>
    </source>
</evidence>
<feature type="domain" description="HTH lysR-type" evidence="5">
    <location>
        <begin position="8"/>
        <end position="60"/>
    </location>
</feature>
<dbReference type="PANTHER" id="PTHR30126">
    <property type="entry name" value="HTH-TYPE TRANSCRIPTIONAL REGULATOR"/>
    <property type="match status" value="1"/>
</dbReference>
<dbReference type="SUPFAM" id="SSF53850">
    <property type="entry name" value="Periplasmic binding protein-like II"/>
    <property type="match status" value="1"/>
</dbReference>
<evidence type="ECO:0000313" key="7">
    <source>
        <dbReference type="Proteomes" id="UP000192980"/>
    </source>
</evidence>
<dbReference type="InterPro" id="IPR036388">
    <property type="entry name" value="WH-like_DNA-bd_sf"/>
</dbReference>